<dbReference type="Pfam" id="PF13640">
    <property type="entry name" value="2OG-FeII_Oxy_3"/>
    <property type="match status" value="1"/>
</dbReference>
<reference evidence="2" key="1">
    <citation type="journal article" date="2020" name="Nature">
        <title>Giant virus diversity and host interactions through global metagenomics.</title>
        <authorList>
            <person name="Schulz F."/>
            <person name="Roux S."/>
            <person name="Paez-Espino D."/>
            <person name="Jungbluth S."/>
            <person name="Walsh D.A."/>
            <person name="Denef V.J."/>
            <person name="McMahon K.D."/>
            <person name="Konstantinidis K.T."/>
            <person name="Eloe-Fadrosh E.A."/>
            <person name="Kyrpides N.C."/>
            <person name="Woyke T."/>
        </authorList>
    </citation>
    <scope>NUCLEOTIDE SEQUENCE</scope>
    <source>
        <strain evidence="2">GVMAG-M-3300023179-150</strain>
    </source>
</reference>
<dbReference type="AlphaFoldDB" id="A0A6C0E6M9"/>
<dbReference type="Gene3D" id="2.60.120.620">
    <property type="entry name" value="q2cbj1_9rhob like domain"/>
    <property type="match status" value="1"/>
</dbReference>
<dbReference type="EMBL" id="MN739749">
    <property type="protein sequence ID" value="QHT24827.1"/>
    <property type="molecule type" value="Genomic_DNA"/>
</dbReference>
<dbReference type="InterPro" id="IPR044862">
    <property type="entry name" value="Pro_4_hyd_alph_FE2OG_OXY"/>
</dbReference>
<evidence type="ECO:0000259" key="1">
    <source>
        <dbReference type="Pfam" id="PF13640"/>
    </source>
</evidence>
<organism evidence="2">
    <name type="scientific">viral metagenome</name>
    <dbReference type="NCBI Taxonomy" id="1070528"/>
    <lineage>
        <taxon>unclassified sequences</taxon>
        <taxon>metagenomes</taxon>
        <taxon>organismal metagenomes</taxon>
    </lineage>
</organism>
<accession>A0A6C0E6M9</accession>
<evidence type="ECO:0000313" key="2">
    <source>
        <dbReference type="EMBL" id="QHT24827.1"/>
    </source>
</evidence>
<sequence length="186" mass="21872">MSTLEEVNNGTWFNRDMVKEESVILNKALLTDTQLEYLLQKWDEIVKIDNVIDNRIVGNIDIPPDFIKDWCMKLEQYILINKIYPVGGIKKYKYGGIKEHSDALYYDSELDINSTYTLLIYLSDDEGGETAIKRKKYRVIDDDANMKHERIYVKPRKGYCVLFNSKLKHFANDSYDGKLILHTRIY</sequence>
<name>A0A6C0E6M9_9ZZZZ</name>
<proteinExistence type="predicted"/>
<feature type="domain" description="Prolyl 4-hydroxylase alpha subunit Fe(2+) 2OG dioxygenase" evidence="1">
    <location>
        <begin position="89"/>
        <end position="173"/>
    </location>
</feature>
<protein>
    <recommendedName>
        <fullName evidence="1">Prolyl 4-hydroxylase alpha subunit Fe(2+) 2OG dioxygenase domain-containing protein</fullName>
    </recommendedName>
</protein>